<gene>
    <name evidence="1" type="ORF">SSLN_LOCUS10357</name>
</gene>
<sequence>MLLWPPLTGTSLSPVGPRSWVLPSGYTPGNRHDRWAKPGAVCASTPDMYDSRTFHLPPLKKSYGGGDSNPSFVRYWVASHNALITSDAAPTMRGFACCSTNHNHPDRPTNFEATPDMPSQRTLAGLLPRGLKYASRPATNLLSPIMQHVFDLNLQISRLFDSPIVQVKQTAMGEGGDQYRLYVVHVTT</sequence>
<proteinExistence type="predicted"/>
<reference evidence="3" key="1">
    <citation type="submission" date="2016-06" db="UniProtKB">
        <authorList>
            <consortium name="WormBaseParasite"/>
        </authorList>
    </citation>
    <scope>IDENTIFICATION</scope>
</reference>
<accession>A0A183T1K9</accession>
<protein>
    <submittedName>
        <fullName evidence="1 3">Uncharacterized protein</fullName>
    </submittedName>
</protein>
<evidence type="ECO:0000313" key="2">
    <source>
        <dbReference type="Proteomes" id="UP000275846"/>
    </source>
</evidence>
<dbReference type="AlphaFoldDB" id="A0A183T1K9"/>
<dbReference type="WBParaSite" id="SSLN_0001076001-mRNA-1">
    <property type="protein sequence ID" value="SSLN_0001076001-mRNA-1"/>
    <property type="gene ID" value="SSLN_0001076001"/>
</dbReference>
<keyword evidence="2" id="KW-1185">Reference proteome</keyword>
<dbReference type="EMBL" id="UYSU01035820">
    <property type="protein sequence ID" value="VDL96742.1"/>
    <property type="molecule type" value="Genomic_DNA"/>
</dbReference>
<evidence type="ECO:0000313" key="3">
    <source>
        <dbReference type="WBParaSite" id="SSLN_0001076001-mRNA-1"/>
    </source>
</evidence>
<dbReference type="Proteomes" id="UP000275846">
    <property type="component" value="Unassembled WGS sequence"/>
</dbReference>
<organism evidence="3">
    <name type="scientific">Schistocephalus solidus</name>
    <name type="common">Tapeworm</name>
    <dbReference type="NCBI Taxonomy" id="70667"/>
    <lineage>
        <taxon>Eukaryota</taxon>
        <taxon>Metazoa</taxon>
        <taxon>Spiralia</taxon>
        <taxon>Lophotrochozoa</taxon>
        <taxon>Platyhelminthes</taxon>
        <taxon>Cestoda</taxon>
        <taxon>Eucestoda</taxon>
        <taxon>Diphyllobothriidea</taxon>
        <taxon>Diphyllobothriidae</taxon>
        <taxon>Schistocephalus</taxon>
    </lineage>
</organism>
<reference evidence="1 2" key="2">
    <citation type="submission" date="2018-11" db="EMBL/GenBank/DDBJ databases">
        <authorList>
            <consortium name="Pathogen Informatics"/>
        </authorList>
    </citation>
    <scope>NUCLEOTIDE SEQUENCE [LARGE SCALE GENOMIC DNA]</scope>
    <source>
        <strain evidence="1 2">NST_G2</strain>
    </source>
</reference>
<name>A0A183T1K9_SCHSO</name>
<evidence type="ECO:0000313" key="1">
    <source>
        <dbReference type="EMBL" id="VDL96742.1"/>
    </source>
</evidence>